<comment type="caution">
    <text evidence="1">The sequence shown here is derived from an EMBL/GenBank/DDBJ whole genome shotgun (WGS) entry which is preliminary data.</text>
</comment>
<evidence type="ECO:0000313" key="1">
    <source>
        <dbReference type="EMBL" id="RFU61279.1"/>
    </source>
</evidence>
<reference evidence="1 2" key="1">
    <citation type="submission" date="2018-08" db="EMBL/GenBank/DDBJ databases">
        <title>Bacillus chawlae sp. nov., Bacillus glennii sp. nov., and Bacillus saganii sp. nov. Isolated from the Vehicle Assembly Building at Kennedy Space Center where the Viking Spacecraft were Assembled.</title>
        <authorList>
            <person name="Seuylemezian A."/>
            <person name="Vaishampayan P."/>
        </authorList>
    </citation>
    <scope>NUCLEOTIDE SEQUENCE [LARGE SCALE GENOMIC DNA]</scope>
    <source>
        <strain evidence="1 2">V44-8</strain>
    </source>
</reference>
<accession>A0A372L9M3</accession>
<sequence length="84" mass="9520">MLKIEPLMSFLLKIYPDLPENSGLCYKIRNLAERAGIHIITLDNAINSLTGNGSTFGLYTWVAFKVQIYPHKINPTKSLHFSLK</sequence>
<organism evidence="1 2">
    <name type="scientific">Peribacillus glennii</name>
    <dbReference type="NCBI Taxonomy" id="2303991"/>
    <lineage>
        <taxon>Bacteria</taxon>
        <taxon>Bacillati</taxon>
        <taxon>Bacillota</taxon>
        <taxon>Bacilli</taxon>
        <taxon>Bacillales</taxon>
        <taxon>Bacillaceae</taxon>
        <taxon>Peribacillus</taxon>
    </lineage>
</organism>
<proteinExistence type="predicted"/>
<dbReference type="Proteomes" id="UP000262939">
    <property type="component" value="Unassembled WGS sequence"/>
</dbReference>
<dbReference type="EMBL" id="QVTD01000016">
    <property type="protein sequence ID" value="RFU61279.1"/>
    <property type="molecule type" value="Genomic_DNA"/>
</dbReference>
<dbReference type="AlphaFoldDB" id="A0A372L9M3"/>
<keyword evidence="2" id="KW-1185">Reference proteome</keyword>
<evidence type="ECO:0000313" key="2">
    <source>
        <dbReference type="Proteomes" id="UP000262939"/>
    </source>
</evidence>
<name>A0A372L9M3_9BACI</name>
<protein>
    <submittedName>
        <fullName evidence="1">Uncharacterized protein</fullName>
    </submittedName>
</protein>
<gene>
    <name evidence="1" type="ORF">D0466_18880</name>
</gene>